<proteinExistence type="predicted"/>
<evidence type="ECO:0000313" key="1">
    <source>
        <dbReference type="EMBL" id="ALB21730.1"/>
    </source>
</evidence>
<name>A0A1L6TH21_PISSA</name>
<evidence type="ECO:0000313" key="2">
    <source>
        <dbReference type="Proteomes" id="UP000029558"/>
    </source>
</evidence>
<sequence>MDKINIKNKLLEEMTIDQHATVMAEFISTVLREQLEDIVKKRPKVKETPVLMTLTAECQVRTLTSACLKALGALANRFVDEDDLEEMFLSMLEVHSDFCLETLQHAAKEKEQLE</sequence>
<protein>
    <submittedName>
        <fullName evidence="1">Transcriptional regulator DeoR</fullName>
    </submittedName>
</protein>
<organism evidence="1 2">
    <name type="scientific">Piscirickettsia salmonis</name>
    <dbReference type="NCBI Taxonomy" id="1238"/>
    <lineage>
        <taxon>Bacteria</taxon>
        <taxon>Pseudomonadati</taxon>
        <taxon>Pseudomonadota</taxon>
        <taxon>Gammaproteobacteria</taxon>
        <taxon>Thiotrichales</taxon>
        <taxon>Piscirickettsiaceae</taxon>
        <taxon>Piscirickettsia</taxon>
    </lineage>
</organism>
<accession>A0A1L6TH21</accession>
<dbReference type="AlphaFoldDB" id="A0A1L6TH21"/>
<dbReference type="EMBL" id="CP012508">
    <property type="protein sequence ID" value="ALB21730.1"/>
    <property type="molecule type" value="Genomic_DNA"/>
</dbReference>
<dbReference type="RefSeq" id="WP_017377808.1">
    <property type="nucleotide sequence ID" value="NZ_CP012508.1"/>
</dbReference>
<dbReference type="Proteomes" id="UP000029558">
    <property type="component" value="Chromosome"/>
</dbReference>
<gene>
    <name evidence="1" type="primary">deoR</name>
    <name evidence="1" type="ORF">KU39_546</name>
</gene>
<reference evidence="1 2" key="1">
    <citation type="journal article" date="2014" name="Genome Announc.">
        <title>Comparative Genome Analysis of Two Isolates of the Fish Pathogen Piscirickettsia salmonis from Different Hosts Reveals Major Differences in Virulence-Associated Secretion Systems.</title>
        <authorList>
            <person name="Bohle H."/>
            <person name="Henriquez P."/>
            <person name="Grothusen H."/>
            <person name="Navas E."/>
            <person name="Sandoval A."/>
            <person name="Bustamante F."/>
            <person name="Bustos P."/>
            <person name="Mancilla M."/>
        </authorList>
    </citation>
    <scope>NUCLEOTIDE SEQUENCE [LARGE SCALE GENOMIC DNA]</scope>
    <source>
        <strain evidence="2">B1-32597</strain>
    </source>
</reference>